<keyword evidence="2" id="KW-0805">Transcription regulation</keyword>
<feature type="domain" description="HTH lysR-type" evidence="5">
    <location>
        <begin position="1"/>
        <end position="58"/>
    </location>
</feature>
<accession>A0A3S2VLG0</accession>
<keyword evidence="3" id="KW-0238">DNA-binding</keyword>
<evidence type="ECO:0000256" key="3">
    <source>
        <dbReference type="ARBA" id="ARBA00023125"/>
    </source>
</evidence>
<reference evidence="6 7" key="1">
    <citation type="submission" date="2019-01" db="EMBL/GenBank/DDBJ databases">
        <title>Genome sequences of Streptomyces and Rhizobium isolates collected from root and soil.</title>
        <authorList>
            <person name="Chhettri S."/>
            <person name="Sevigny J.L."/>
            <person name="Sen A."/>
            <person name="Ennis N."/>
            <person name="Tisa L."/>
        </authorList>
    </citation>
    <scope>NUCLEOTIDE SEQUENCE [LARGE SCALE GENOMIC DNA]</scope>
    <source>
        <strain evidence="6 7">San01</strain>
    </source>
</reference>
<dbReference type="Pfam" id="PF03466">
    <property type="entry name" value="LysR_substrate"/>
    <property type="match status" value="1"/>
</dbReference>
<dbReference type="AlphaFoldDB" id="A0A3S2VLG0"/>
<evidence type="ECO:0000313" key="7">
    <source>
        <dbReference type="Proteomes" id="UP000283128"/>
    </source>
</evidence>
<keyword evidence="4" id="KW-0804">Transcription</keyword>
<gene>
    <name evidence="6" type="ORF">EOT10_03035</name>
</gene>
<evidence type="ECO:0000256" key="4">
    <source>
        <dbReference type="ARBA" id="ARBA00023163"/>
    </source>
</evidence>
<dbReference type="Proteomes" id="UP000283128">
    <property type="component" value="Unassembled WGS sequence"/>
</dbReference>
<dbReference type="GO" id="GO:0003700">
    <property type="term" value="F:DNA-binding transcription factor activity"/>
    <property type="evidence" value="ECO:0007669"/>
    <property type="project" value="InterPro"/>
</dbReference>
<dbReference type="SUPFAM" id="SSF46785">
    <property type="entry name" value="Winged helix' DNA-binding domain"/>
    <property type="match status" value="1"/>
</dbReference>
<dbReference type="PANTHER" id="PTHR30346:SF0">
    <property type="entry name" value="HCA OPERON TRANSCRIPTIONAL ACTIVATOR HCAR"/>
    <property type="match status" value="1"/>
</dbReference>
<dbReference type="PANTHER" id="PTHR30346">
    <property type="entry name" value="TRANSCRIPTIONAL DUAL REGULATOR HCAR-RELATED"/>
    <property type="match status" value="1"/>
</dbReference>
<dbReference type="FunFam" id="1.10.10.10:FF:000001">
    <property type="entry name" value="LysR family transcriptional regulator"/>
    <property type="match status" value="1"/>
</dbReference>
<evidence type="ECO:0000313" key="6">
    <source>
        <dbReference type="EMBL" id="RVU28853.1"/>
    </source>
</evidence>
<evidence type="ECO:0000256" key="2">
    <source>
        <dbReference type="ARBA" id="ARBA00023015"/>
    </source>
</evidence>
<dbReference type="InterPro" id="IPR036388">
    <property type="entry name" value="WH-like_DNA-bd_sf"/>
</dbReference>
<dbReference type="OrthoDB" id="3176554at2"/>
<evidence type="ECO:0000256" key="1">
    <source>
        <dbReference type="ARBA" id="ARBA00009437"/>
    </source>
</evidence>
<dbReference type="SUPFAM" id="SSF53850">
    <property type="entry name" value="Periplasmic binding protein-like II"/>
    <property type="match status" value="1"/>
</dbReference>
<sequence>MELRRLQAFVAVAEELSFSRAAARLHMSQPPLSQQIKRLEQDVGVELLHRTTRSVELTAAGAAFLTEVRSALDSLEAAKRAAHRAAEGVTGVVRLAFSGPTSYRELLAIAREFRLRHPTVRLDIVGPYYGGELAERLHLREADAGLVRLPLPDAGLRVRELLRHPLVAAVPCEHPLAARESLTLADLRDVPFVSYPAGRGSIVRDLVMSAFLAQGTTPRIVQDAPDTHTLLSLVGASVGIGLTPDSAGHLAVPGVTLVPVLDAPALPLGLAWRADDTDPAVAALVDLVDTFADGLRDLPAA</sequence>
<comment type="caution">
    <text evidence="6">The sequence shown here is derived from an EMBL/GenBank/DDBJ whole genome shotgun (WGS) entry which is preliminary data.</text>
</comment>
<dbReference type="PRINTS" id="PR00039">
    <property type="entry name" value="HTHLYSR"/>
</dbReference>
<organism evidence="6 7">
    <name type="scientific">Streptomyces antnestii</name>
    <dbReference type="NCBI Taxonomy" id="2494256"/>
    <lineage>
        <taxon>Bacteria</taxon>
        <taxon>Bacillati</taxon>
        <taxon>Actinomycetota</taxon>
        <taxon>Actinomycetes</taxon>
        <taxon>Kitasatosporales</taxon>
        <taxon>Streptomycetaceae</taxon>
        <taxon>Streptomyces</taxon>
    </lineage>
</organism>
<dbReference type="Gene3D" id="1.10.10.10">
    <property type="entry name" value="Winged helix-like DNA-binding domain superfamily/Winged helix DNA-binding domain"/>
    <property type="match status" value="1"/>
</dbReference>
<dbReference type="InterPro" id="IPR005119">
    <property type="entry name" value="LysR_subst-bd"/>
</dbReference>
<name>A0A3S2VLG0_9ACTN</name>
<proteinExistence type="inferred from homology"/>
<dbReference type="GO" id="GO:0003677">
    <property type="term" value="F:DNA binding"/>
    <property type="evidence" value="ECO:0007669"/>
    <property type="project" value="UniProtKB-KW"/>
</dbReference>
<dbReference type="EMBL" id="RZYA01000001">
    <property type="protein sequence ID" value="RVU28853.1"/>
    <property type="molecule type" value="Genomic_DNA"/>
</dbReference>
<dbReference type="CDD" id="cd08414">
    <property type="entry name" value="PBP2_LTTR_aromatics_like"/>
    <property type="match status" value="1"/>
</dbReference>
<comment type="similarity">
    <text evidence="1">Belongs to the LysR transcriptional regulatory family.</text>
</comment>
<dbReference type="InterPro" id="IPR036390">
    <property type="entry name" value="WH_DNA-bd_sf"/>
</dbReference>
<evidence type="ECO:0000259" key="5">
    <source>
        <dbReference type="PROSITE" id="PS50931"/>
    </source>
</evidence>
<dbReference type="Pfam" id="PF00126">
    <property type="entry name" value="HTH_1"/>
    <property type="match status" value="1"/>
</dbReference>
<dbReference type="PROSITE" id="PS50931">
    <property type="entry name" value="HTH_LYSR"/>
    <property type="match status" value="1"/>
</dbReference>
<dbReference type="RefSeq" id="WP_127826439.1">
    <property type="nucleotide sequence ID" value="NZ_RZYA01000001.1"/>
</dbReference>
<keyword evidence="7" id="KW-1185">Reference proteome</keyword>
<dbReference type="GO" id="GO:0032993">
    <property type="term" value="C:protein-DNA complex"/>
    <property type="evidence" value="ECO:0007669"/>
    <property type="project" value="TreeGrafter"/>
</dbReference>
<dbReference type="InterPro" id="IPR000847">
    <property type="entry name" value="LysR_HTH_N"/>
</dbReference>
<dbReference type="Gene3D" id="3.40.190.10">
    <property type="entry name" value="Periplasmic binding protein-like II"/>
    <property type="match status" value="2"/>
</dbReference>
<protein>
    <submittedName>
        <fullName evidence="6">LysR family transcriptional regulator</fullName>
    </submittedName>
</protein>